<proteinExistence type="predicted"/>
<dbReference type="EMBL" id="BAAAQM010000026">
    <property type="protein sequence ID" value="GAA1979979.1"/>
    <property type="molecule type" value="Genomic_DNA"/>
</dbReference>
<keyword evidence="3" id="KW-1185">Reference proteome</keyword>
<gene>
    <name evidence="2" type="ORF">GCM10009838_46390</name>
</gene>
<feature type="compositionally biased region" description="Basic residues" evidence="1">
    <location>
        <begin position="1"/>
        <end position="15"/>
    </location>
</feature>
<sequence>MTVRPKPRRQPHHSSRPGTPNRRAHPPSPERHPELPPEFEQLFDALDEVYGDPRTVRTPLDAELWASAFLGGLWTAALQQDDEPEGAELGLVEVLELVASPRTQAVLCAVASVASPDVAVRAAEASERLFRKGVRRPDWYGASLQPVEFLEGWSVSDVFADGELLIAAFKRGKDKYAFTATVANNAQGSVVEVLLVDPADLPDILAEIRAEFSEAAEGVFSLDEIDGGELRRRLEPAVLETVVDEDEYDDEEEGLEPDEAGGADGAARLEAVDGRDPLAGFEDLDELDDLDVQDGLAAMDELDELDDLDDLADLDDLDDLDLDEDDDEGDDFAALRALMLSRLAVLPEPAELPGGADFGYDLDDLPTLLDEFTGSDDARELPHPAIVREWGEVFARLGLTEFAGDPPLYGPEKFDTLINVLIPARVNADDTQLELLEPVALAWARWSTRRVGLAEPVSDYLVEAVEESFEDFPQAYSDPVFTMDRHMFGFTMQSTAG</sequence>
<organism evidence="2 3">
    <name type="scientific">Catenulispora subtropica</name>
    <dbReference type="NCBI Taxonomy" id="450798"/>
    <lineage>
        <taxon>Bacteria</taxon>
        <taxon>Bacillati</taxon>
        <taxon>Actinomycetota</taxon>
        <taxon>Actinomycetes</taxon>
        <taxon>Catenulisporales</taxon>
        <taxon>Catenulisporaceae</taxon>
        <taxon>Catenulispora</taxon>
    </lineage>
</organism>
<reference evidence="3" key="1">
    <citation type="journal article" date="2019" name="Int. J. Syst. Evol. Microbiol.">
        <title>The Global Catalogue of Microorganisms (GCM) 10K type strain sequencing project: providing services to taxonomists for standard genome sequencing and annotation.</title>
        <authorList>
            <consortium name="The Broad Institute Genomics Platform"/>
            <consortium name="The Broad Institute Genome Sequencing Center for Infectious Disease"/>
            <person name="Wu L."/>
            <person name="Ma J."/>
        </authorList>
    </citation>
    <scope>NUCLEOTIDE SEQUENCE [LARGE SCALE GENOMIC DNA]</scope>
    <source>
        <strain evidence="3">JCM 16013</strain>
    </source>
</reference>
<evidence type="ECO:0000313" key="3">
    <source>
        <dbReference type="Proteomes" id="UP001499854"/>
    </source>
</evidence>
<dbReference type="Proteomes" id="UP001499854">
    <property type="component" value="Unassembled WGS sequence"/>
</dbReference>
<evidence type="ECO:0000313" key="2">
    <source>
        <dbReference type="EMBL" id="GAA1979979.1"/>
    </source>
</evidence>
<accession>A0ABP5DGX7</accession>
<name>A0ABP5DGX7_9ACTN</name>
<comment type="caution">
    <text evidence="2">The sequence shown here is derived from an EMBL/GenBank/DDBJ whole genome shotgun (WGS) entry which is preliminary data.</text>
</comment>
<protein>
    <submittedName>
        <fullName evidence="2">Uncharacterized protein</fullName>
    </submittedName>
</protein>
<feature type="region of interest" description="Disordered" evidence="1">
    <location>
        <begin position="1"/>
        <end position="36"/>
    </location>
</feature>
<evidence type="ECO:0000256" key="1">
    <source>
        <dbReference type="SAM" id="MobiDB-lite"/>
    </source>
</evidence>